<gene>
    <name evidence="2" type="ORF">QR721_02780</name>
</gene>
<feature type="transmembrane region" description="Helical" evidence="1">
    <location>
        <begin position="39"/>
        <end position="60"/>
    </location>
</feature>
<dbReference type="Proteomes" id="UP001180087">
    <property type="component" value="Chromosome"/>
</dbReference>
<keyword evidence="1" id="KW-0812">Transmembrane</keyword>
<dbReference type="RefSeq" id="WP_348028950.1">
    <property type="nucleotide sequence ID" value="NZ_CP129113.1"/>
</dbReference>
<proteinExistence type="predicted"/>
<evidence type="ECO:0000313" key="2">
    <source>
        <dbReference type="EMBL" id="WLV25171.1"/>
    </source>
</evidence>
<sequence>MRISPMIPAIVYFLMGCLFLFAAYKSAMTAPTIWNATTVILTVFTTFMFGACIRLIRFYLNMKKHMKKK</sequence>
<keyword evidence="1" id="KW-1133">Transmembrane helix</keyword>
<keyword evidence="3" id="KW-1185">Reference proteome</keyword>
<accession>A0ABY9KWR1</accession>
<dbReference type="PROSITE" id="PS51257">
    <property type="entry name" value="PROKAR_LIPOPROTEIN"/>
    <property type="match status" value="1"/>
</dbReference>
<evidence type="ECO:0000256" key="1">
    <source>
        <dbReference type="SAM" id="Phobius"/>
    </source>
</evidence>
<name>A0ABY9KWR1_9BACI</name>
<reference evidence="2" key="1">
    <citation type="submission" date="2023-06" db="EMBL/GenBank/DDBJ databases">
        <title>A Treasure from Seagulls: Isolation and Description of Aciduricobacillus qingdaonensis gen. nov., sp. nov., a Rare Obligately Uric Acid-utilizing Member in the Family Bacillaceae.</title>
        <authorList>
            <person name="Liu W."/>
            <person name="Wang B."/>
        </authorList>
    </citation>
    <scope>NUCLEOTIDE SEQUENCE</scope>
    <source>
        <strain evidence="2">44XB</strain>
    </source>
</reference>
<protein>
    <submittedName>
        <fullName evidence="2">DUF4305 domain-containing protein</fullName>
    </submittedName>
</protein>
<keyword evidence="1" id="KW-0472">Membrane</keyword>
<evidence type="ECO:0000313" key="3">
    <source>
        <dbReference type="Proteomes" id="UP001180087"/>
    </source>
</evidence>
<dbReference type="EMBL" id="CP129113">
    <property type="protein sequence ID" value="WLV25171.1"/>
    <property type="molecule type" value="Genomic_DNA"/>
</dbReference>
<organism evidence="2 3">
    <name type="scientific">Aciduricibacillus chroicocephali</name>
    <dbReference type="NCBI Taxonomy" id="3054939"/>
    <lineage>
        <taxon>Bacteria</taxon>
        <taxon>Bacillati</taxon>
        <taxon>Bacillota</taxon>
        <taxon>Bacilli</taxon>
        <taxon>Bacillales</taxon>
        <taxon>Bacillaceae</taxon>
        <taxon>Aciduricibacillus</taxon>
    </lineage>
</organism>